<comment type="caution">
    <text evidence="2">The sequence shown here is derived from an EMBL/GenBank/DDBJ whole genome shotgun (WGS) entry which is preliminary data.</text>
</comment>
<dbReference type="PANTHER" id="PTHR46889:SF4">
    <property type="entry name" value="TRANSPOSASE INSO FOR INSERTION SEQUENCE ELEMENT IS911B-RELATED"/>
    <property type="match status" value="1"/>
</dbReference>
<dbReference type="Pfam" id="PF13276">
    <property type="entry name" value="HTH_21"/>
    <property type="match status" value="1"/>
</dbReference>
<proteinExistence type="predicted"/>
<feature type="domain" description="HTH-like" evidence="1">
    <location>
        <begin position="47"/>
        <end position="100"/>
    </location>
</feature>
<feature type="non-terminal residue" evidence="2">
    <location>
        <position position="100"/>
    </location>
</feature>
<protein>
    <submittedName>
        <fullName evidence="2">Transposase</fullName>
    </submittedName>
</protein>
<organism evidence="2 3">
    <name type="scientific">Allochromatium humboldtianum</name>
    <dbReference type="NCBI Taxonomy" id="504901"/>
    <lineage>
        <taxon>Bacteria</taxon>
        <taxon>Pseudomonadati</taxon>
        <taxon>Pseudomonadota</taxon>
        <taxon>Gammaproteobacteria</taxon>
        <taxon>Chromatiales</taxon>
        <taxon>Chromatiaceae</taxon>
        <taxon>Allochromatium</taxon>
    </lineage>
</organism>
<evidence type="ECO:0000313" key="3">
    <source>
        <dbReference type="Proteomes" id="UP000592294"/>
    </source>
</evidence>
<evidence type="ECO:0000313" key="2">
    <source>
        <dbReference type="EMBL" id="NVZ11818.1"/>
    </source>
</evidence>
<dbReference type="InterPro" id="IPR025948">
    <property type="entry name" value="HTH-like_dom"/>
</dbReference>
<dbReference type="EMBL" id="JABZEO010000064">
    <property type="protein sequence ID" value="NVZ11818.1"/>
    <property type="molecule type" value="Genomic_DNA"/>
</dbReference>
<sequence>MKYAWIDKQRRAFPLPILCDALSVSQSGFRAWQAGGTPDRKRLTDAQALVLIRTIHQEVRQAYGARRIHAELRGRGHLIGLPRIARLMRENGLRARHKRR</sequence>
<keyword evidence="3" id="KW-1185">Reference proteome</keyword>
<name>A0A850REP0_9GAMM</name>
<dbReference type="Proteomes" id="UP000592294">
    <property type="component" value="Unassembled WGS sequence"/>
</dbReference>
<dbReference type="InterPro" id="IPR050900">
    <property type="entry name" value="Transposase_IS3/IS150/IS904"/>
</dbReference>
<accession>A0A850REP0</accession>
<gene>
    <name evidence="2" type="ORF">HW932_21490</name>
</gene>
<evidence type="ECO:0000259" key="1">
    <source>
        <dbReference type="Pfam" id="PF13276"/>
    </source>
</evidence>
<reference evidence="2 3" key="1">
    <citation type="submission" date="2020-06" db="EMBL/GenBank/DDBJ databases">
        <title>Whole-genome sequence of Allochromatium humboldtianum DSM 21881, type strain.</title>
        <authorList>
            <person name="Kyndt J.A."/>
            <person name="Meyer T.E."/>
        </authorList>
    </citation>
    <scope>NUCLEOTIDE SEQUENCE [LARGE SCALE GENOMIC DNA]</scope>
    <source>
        <strain evidence="2 3">DSM 21881</strain>
    </source>
</reference>
<dbReference type="PANTHER" id="PTHR46889">
    <property type="entry name" value="TRANSPOSASE INSF FOR INSERTION SEQUENCE IS3B-RELATED"/>
    <property type="match status" value="1"/>
</dbReference>
<dbReference type="AlphaFoldDB" id="A0A850REP0"/>